<dbReference type="Gene3D" id="1.10.260.40">
    <property type="entry name" value="lambda repressor-like DNA-binding domains"/>
    <property type="match status" value="1"/>
</dbReference>
<dbReference type="SUPFAM" id="SSF47413">
    <property type="entry name" value="lambda repressor-like DNA-binding domains"/>
    <property type="match status" value="1"/>
</dbReference>
<dbReference type="InterPro" id="IPR010982">
    <property type="entry name" value="Lambda_DNA-bd_dom_sf"/>
</dbReference>
<dbReference type="Proteomes" id="UP001221909">
    <property type="component" value="Unassembled WGS sequence"/>
</dbReference>
<accession>A0ABT5MT45</accession>
<evidence type="ECO:0000313" key="1">
    <source>
        <dbReference type="EMBL" id="MDD0824631.1"/>
    </source>
</evidence>
<gene>
    <name evidence="1" type="ORF">PTQ27_09190</name>
</gene>
<protein>
    <submittedName>
        <fullName evidence="1">Uncharacterized protein</fullName>
    </submittedName>
</protein>
<organism evidence="1 2">
    <name type="scientific">Mannheimia cairinae</name>
    <dbReference type="NCBI Taxonomy" id="3025936"/>
    <lineage>
        <taxon>Bacteria</taxon>
        <taxon>Pseudomonadati</taxon>
        <taxon>Pseudomonadota</taxon>
        <taxon>Gammaproteobacteria</taxon>
        <taxon>Pasteurellales</taxon>
        <taxon>Pasteurellaceae</taxon>
        <taxon>Mannheimia</taxon>
    </lineage>
</organism>
<sequence length="81" mass="9103">MARKELTKNARRIADLIYQKSAKVTHRELAHSIGLSESQFGRTFSQNVEDVAVIIDFLGIELADKDELAALKLLASKYLDK</sequence>
<dbReference type="RefSeq" id="WP_273748982.1">
    <property type="nucleotide sequence ID" value="NZ_JAQSJE010000009.1"/>
</dbReference>
<proteinExistence type="predicted"/>
<dbReference type="EMBL" id="JAQSJE010000009">
    <property type="protein sequence ID" value="MDD0824631.1"/>
    <property type="molecule type" value="Genomic_DNA"/>
</dbReference>
<evidence type="ECO:0000313" key="2">
    <source>
        <dbReference type="Proteomes" id="UP001221909"/>
    </source>
</evidence>
<name>A0ABT5MT45_9PAST</name>
<reference evidence="1 2" key="1">
    <citation type="submission" date="2023-02" db="EMBL/GenBank/DDBJ databases">
        <title>Mannheimia cairiniae sp. nov., a novel species of Mannheimia obtained from moscovy ducks (Cairina moschata) and reclassification of Mannheimia ovis as heterotypic synonym of Mannheimia pernigra.</title>
        <authorList>
            <person name="Christensen H."/>
        </authorList>
    </citation>
    <scope>NUCLEOTIDE SEQUENCE [LARGE SCALE GENOMIC DNA]</scope>
    <source>
        <strain evidence="1 2">AT1</strain>
    </source>
</reference>
<comment type="caution">
    <text evidence="1">The sequence shown here is derived from an EMBL/GenBank/DDBJ whole genome shotgun (WGS) entry which is preliminary data.</text>
</comment>
<keyword evidence="2" id="KW-1185">Reference proteome</keyword>